<keyword evidence="2" id="KW-0547">Nucleotide-binding</keyword>
<evidence type="ECO:0000256" key="3">
    <source>
        <dbReference type="ARBA" id="ARBA00022840"/>
    </source>
</evidence>
<dbReference type="Gene3D" id="3.40.50.300">
    <property type="entry name" value="P-loop containing nucleotide triphosphate hydrolases"/>
    <property type="match status" value="1"/>
</dbReference>
<name>A0A1G2FDD0_9BACT</name>
<evidence type="ECO:0000256" key="1">
    <source>
        <dbReference type="ARBA" id="ARBA00006611"/>
    </source>
</evidence>
<dbReference type="SMART" id="SM00382">
    <property type="entry name" value="AAA"/>
    <property type="match status" value="1"/>
</dbReference>
<dbReference type="CDD" id="cd01129">
    <property type="entry name" value="PulE-GspE-like"/>
    <property type="match status" value="1"/>
</dbReference>
<evidence type="ECO:0000259" key="4">
    <source>
        <dbReference type="PROSITE" id="PS00662"/>
    </source>
</evidence>
<dbReference type="PROSITE" id="PS00662">
    <property type="entry name" value="T2SP_E"/>
    <property type="match status" value="1"/>
</dbReference>
<dbReference type="GO" id="GO:0016887">
    <property type="term" value="F:ATP hydrolysis activity"/>
    <property type="evidence" value="ECO:0007669"/>
    <property type="project" value="TreeGrafter"/>
</dbReference>
<accession>A0A1G2FDD0</accession>
<organism evidence="5 6">
    <name type="scientific">Candidatus Portnoybacteria bacterium RIFCSPHIGHO2_01_FULL_40_12b</name>
    <dbReference type="NCBI Taxonomy" id="1801994"/>
    <lineage>
        <taxon>Bacteria</taxon>
        <taxon>Candidatus Portnoyibacteriota</taxon>
    </lineage>
</organism>
<proteinExistence type="inferred from homology"/>
<dbReference type="PANTHER" id="PTHR30258:SF1">
    <property type="entry name" value="PROTEIN TRANSPORT PROTEIN HOFB HOMOLOG"/>
    <property type="match status" value="1"/>
</dbReference>
<dbReference type="InterPro" id="IPR003593">
    <property type="entry name" value="AAA+_ATPase"/>
</dbReference>
<dbReference type="InterPro" id="IPR001482">
    <property type="entry name" value="T2SS/T4SS_dom"/>
</dbReference>
<feature type="domain" description="Bacterial type II secretion system protein E" evidence="4">
    <location>
        <begin position="254"/>
        <end position="268"/>
    </location>
</feature>
<dbReference type="Proteomes" id="UP000176974">
    <property type="component" value="Unassembled WGS sequence"/>
</dbReference>
<sequence>MEKAWAPYKDFVPPSGGITGKIEIDIEKIKQFQKEIKNLEIFKQKIIEVPAIDPSKLVELTIVGALATDSSDIHLEPKEEKVTLRYRIDGVLHDVAFLFPNIYKYILSRIKLLSEMQLNIYDIPQDGRFTIKIGQNDIEVRVSVVPGAYGENIVMRVLNPQAIKLNLEDLGLRKSSLEIIEREIEKPHGMILTTGPTGSGKTTTLYACLKKLADPTIKIITLEDPIEYHLGNIAQTQVEEKRGYTFSKGLRAILRQDPDVVLVGEIRDRDTAETALQASLTGHLVFSTLHTNDAAGAVPRFTELGAKAPILASALTLIIAQRLVRKICLKCKVAFSPSAKQFTQIKKALEGLPQEIERPALNQNLKIHKAKGCLQCNQTGYKGRIGVFEIIIVEDEMEKLISVSPSHAQILAFTQKQGSMTMYQDAVLKVLEGITALEEVERIVGQ</sequence>
<dbReference type="Gene3D" id="3.30.450.90">
    <property type="match status" value="1"/>
</dbReference>
<dbReference type="PANTHER" id="PTHR30258">
    <property type="entry name" value="TYPE II SECRETION SYSTEM PROTEIN GSPE-RELATED"/>
    <property type="match status" value="1"/>
</dbReference>
<evidence type="ECO:0000313" key="6">
    <source>
        <dbReference type="Proteomes" id="UP000176974"/>
    </source>
</evidence>
<evidence type="ECO:0000313" key="5">
    <source>
        <dbReference type="EMBL" id="OGZ36023.1"/>
    </source>
</evidence>
<evidence type="ECO:0000256" key="2">
    <source>
        <dbReference type="ARBA" id="ARBA00022741"/>
    </source>
</evidence>
<comment type="caution">
    <text evidence="5">The sequence shown here is derived from an EMBL/GenBank/DDBJ whole genome shotgun (WGS) entry which is preliminary data.</text>
</comment>
<reference evidence="5 6" key="1">
    <citation type="journal article" date="2016" name="Nat. Commun.">
        <title>Thousands of microbial genomes shed light on interconnected biogeochemical processes in an aquifer system.</title>
        <authorList>
            <person name="Anantharaman K."/>
            <person name="Brown C.T."/>
            <person name="Hug L.A."/>
            <person name="Sharon I."/>
            <person name="Castelle C.J."/>
            <person name="Probst A.J."/>
            <person name="Thomas B.C."/>
            <person name="Singh A."/>
            <person name="Wilkins M.J."/>
            <person name="Karaoz U."/>
            <person name="Brodie E.L."/>
            <person name="Williams K.H."/>
            <person name="Hubbard S.S."/>
            <person name="Banfield J.F."/>
        </authorList>
    </citation>
    <scope>NUCLEOTIDE SEQUENCE [LARGE SCALE GENOMIC DNA]</scope>
</reference>
<dbReference type="Pfam" id="PF00437">
    <property type="entry name" value="T2SSE"/>
    <property type="match status" value="1"/>
</dbReference>
<dbReference type="GO" id="GO:0005886">
    <property type="term" value="C:plasma membrane"/>
    <property type="evidence" value="ECO:0007669"/>
    <property type="project" value="TreeGrafter"/>
</dbReference>
<gene>
    <name evidence="5" type="ORF">A2815_00050</name>
</gene>
<dbReference type="SUPFAM" id="SSF52540">
    <property type="entry name" value="P-loop containing nucleoside triphosphate hydrolases"/>
    <property type="match status" value="1"/>
</dbReference>
<keyword evidence="3" id="KW-0067">ATP-binding</keyword>
<protein>
    <recommendedName>
        <fullName evidence="4">Bacterial type II secretion system protein E domain-containing protein</fullName>
    </recommendedName>
</protein>
<dbReference type="AlphaFoldDB" id="A0A1G2FDD0"/>
<dbReference type="EMBL" id="MHMY01000002">
    <property type="protein sequence ID" value="OGZ36023.1"/>
    <property type="molecule type" value="Genomic_DNA"/>
</dbReference>
<dbReference type="InterPro" id="IPR027417">
    <property type="entry name" value="P-loop_NTPase"/>
</dbReference>
<comment type="similarity">
    <text evidence="1">Belongs to the GSP E family.</text>
</comment>
<dbReference type="GO" id="GO:0005524">
    <property type="term" value="F:ATP binding"/>
    <property type="evidence" value="ECO:0007669"/>
    <property type="project" value="UniProtKB-KW"/>
</dbReference>